<comment type="cofactor">
    <cofactor evidence="1">
        <name>FMN</name>
        <dbReference type="ChEBI" id="CHEBI:58210"/>
    </cofactor>
</comment>
<evidence type="ECO:0000259" key="6">
    <source>
        <dbReference type="Pfam" id="PF00724"/>
    </source>
</evidence>
<dbReference type="PANTHER" id="PTHR43303">
    <property type="entry name" value="NADPH DEHYDROGENASE C23G7.10C-RELATED"/>
    <property type="match status" value="1"/>
</dbReference>
<evidence type="ECO:0000313" key="8">
    <source>
        <dbReference type="Proteomes" id="UP000027265"/>
    </source>
</evidence>
<dbReference type="Gene3D" id="3.20.20.70">
    <property type="entry name" value="Aldolase class I"/>
    <property type="match status" value="1"/>
</dbReference>
<dbReference type="Proteomes" id="UP000027265">
    <property type="component" value="Unassembled WGS sequence"/>
</dbReference>
<accession>A0A067Q6W8</accession>
<evidence type="ECO:0000256" key="3">
    <source>
        <dbReference type="ARBA" id="ARBA00022643"/>
    </source>
</evidence>
<name>A0A067Q6W8_9AGAM</name>
<sequence length="468" mass="50589">MTTYLFNKLAPGIPYFTPAQVPASGTAVDPQPDGKTIPKLFQPLKIRGVEFQNRIFLSPLRQFSADGGKLTPWHMAHLGGIFTRGPGLSFVEATAVLPEGRGTAEDAGLWADDQIEPMRKIVEFAHSQNQKIGIQLSHTGYDHLEVVPWFEIGHEFTDLSRDCYSCGTTRVCPGSSIACEFVDKLINRLPLKREGIKRIVAAFVASAVRALKAGFDVIEIHASHGYLLDYFMSPFANHRTDEYGGSFENRIRFTLEVVDAVRAIIPSSMPLFIRVSATEWLGDAAPTGVPTWTLEDTVKLAGILADHGVDFIDVSGGIPSNEALYPATSAIDHSQFSAAVKKVHGSKIVVGSVGGYVDGHTANAVVEQDKADVILVGRGFQKNPGLVWSMADDLGIRIHNAHQIEWGFMHAMKKISQTNGTNGVHVAVQEAKASQAGGTNGVHVTVQQAKISQTNGTNGTHATVQKAM</sequence>
<keyword evidence="2" id="KW-0285">Flavoprotein</keyword>
<keyword evidence="5" id="KW-0560">Oxidoreductase</keyword>
<dbReference type="Pfam" id="PF00724">
    <property type="entry name" value="Oxidored_FMN"/>
    <property type="match status" value="1"/>
</dbReference>
<dbReference type="InterPro" id="IPR044152">
    <property type="entry name" value="YqjM-like"/>
</dbReference>
<keyword evidence="8" id="KW-1185">Reference proteome</keyword>
<dbReference type="InParanoid" id="A0A067Q6W8"/>
<dbReference type="AlphaFoldDB" id="A0A067Q6W8"/>
<dbReference type="OrthoDB" id="72788at2759"/>
<evidence type="ECO:0000313" key="7">
    <source>
        <dbReference type="EMBL" id="KDQ58341.1"/>
    </source>
</evidence>
<dbReference type="SUPFAM" id="SSF51395">
    <property type="entry name" value="FMN-linked oxidoreductases"/>
    <property type="match status" value="1"/>
</dbReference>
<proteinExistence type="predicted"/>
<dbReference type="InterPro" id="IPR001155">
    <property type="entry name" value="OxRdtase_FMN_N"/>
</dbReference>
<dbReference type="GO" id="GO:0050661">
    <property type="term" value="F:NADP binding"/>
    <property type="evidence" value="ECO:0007669"/>
    <property type="project" value="InterPro"/>
</dbReference>
<keyword evidence="3" id="KW-0288">FMN</keyword>
<evidence type="ECO:0000256" key="5">
    <source>
        <dbReference type="ARBA" id="ARBA00023002"/>
    </source>
</evidence>
<organism evidence="7 8">
    <name type="scientific">Jaapia argillacea MUCL 33604</name>
    <dbReference type="NCBI Taxonomy" id="933084"/>
    <lineage>
        <taxon>Eukaryota</taxon>
        <taxon>Fungi</taxon>
        <taxon>Dikarya</taxon>
        <taxon>Basidiomycota</taxon>
        <taxon>Agaricomycotina</taxon>
        <taxon>Agaricomycetes</taxon>
        <taxon>Agaricomycetidae</taxon>
        <taxon>Jaapiales</taxon>
        <taxon>Jaapiaceae</taxon>
        <taxon>Jaapia</taxon>
    </lineage>
</organism>
<dbReference type="EMBL" id="KL197717">
    <property type="protein sequence ID" value="KDQ58341.1"/>
    <property type="molecule type" value="Genomic_DNA"/>
</dbReference>
<dbReference type="HOGENOM" id="CLU_012153_2_1_1"/>
<dbReference type="STRING" id="933084.A0A067Q6W8"/>
<dbReference type="GO" id="GO:0003959">
    <property type="term" value="F:NADPH dehydrogenase activity"/>
    <property type="evidence" value="ECO:0007669"/>
    <property type="project" value="InterPro"/>
</dbReference>
<feature type="domain" description="NADH:flavin oxidoreductase/NADH oxidase N-terminal" evidence="6">
    <location>
        <begin position="39"/>
        <end position="390"/>
    </location>
</feature>
<dbReference type="GO" id="GO:0010181">
    <property type="term" value="F:FMN binding"/>
    <property type="evidence" value="ECO:0007669"/>
    <property type="project" value="InterPro"/>
</dbReference>
<evidence type="ECO:0000256" key="4">
    <source>
        <dbReference type="ARBA" id="ARBA00022857"/>
    </source>
</evidence>
<dbReference type="InterPro" id="IPR013785">
    <property type="entry name" value="Aldolase_TIM"/>
</dbReference>
<evidence type="ECO:0000256" key="1">
    <source>
        <dbReference type="ARBA" id="ARBA00001917"/>
    </source>
</evidence>
<dbReference type="PANTHER" id="PTHR43303:SF4">
    <property type="entry name" value="NADPH DEHYDROGENASE C23G7.10C-RELATED"/>
    <property type="match status" value="1"/>
</dbReference>
<gene>
    <name evidence="7" type="ORF">JAAARDRAFT_128661</name>
</gene>
<evidence type="ECO:0000256" key="2">
    <source>
        <dbReference type="ARBA" id="ARBA00022630"/>
    </source>
</evidence>
<dbReference type="FunCoup" id="A0A067Q6W8">
    <property type="interactions" value="1"/>
</dbReference>
<protein>
    <recommendedName>
        <fullName evidence="6">NADH:flavin oxidoreductase/NADH oxidase N-terminal domain-containing protein</fullName>
    </recommendedName>
</protein>
<reference evidence="8" key="1">
    <citation type="journal article" date="2014" name="Proc. Natl. Acad. Sci. U.S.A.">
        <title>Extensive sampling of basidiomycete genomes demonstrates inadequacy of the white-rot/brown-rot paradigm for wood decay fungi.</title>
        <authorList>
            <person name="Riley R."/>
            <person name="Salamov A.A."/>
            <person name="Brown D.W."/>
            <person name="Nagy L.G."/>
            <person name="Floudas D."/>
            <person name="Held B.W."/>
            <person name="Levasseur A."/>
            <person name="Lombard V."/>
            <person name="Morin E."/>
            <person name="Otillar R."/>
            <person name="Lindquist E.A."/>
            <person name="Sun H."/>
            <person name="LaButti K.M."/>
            <person name="Schmutz J."/>
            <person name="Jabbour D."/>
            <person name="Luo H."/>
            <person name="Baker S.E."/>
            <person name="Pisabarro A.G."/>
            <person name="Walton J.D."/>
            <person name="Blanchette R.A."/>
            <person name="Henrissat B."/>
            <person name="Martin F."/>
            <person name="Cullen D."/>
            <person name="Hibbett D.S."/>
            <person name="Grigoriev I.V."/>
        </authorList>
    </citation>
    <scope>NUCLEOTIDE SEQUENCE [LARGE SCALE GENOMIC DNA]</scope>
    <source>
        <strain evidence="8">MUCL 33604</strain>
    </source>
</reference>
<keyword evidence="4" id="KW-0521">NADP</keyword>